<proteinExistence type="predicted"/>
<gene>
    <name evidence="1" type="ORF">WN51_13848</name>
</gene>
<name>A0A0M8ZYM4_9HYME</name>
<organism evidence="1 2">
    <name type="scientific">Melipona quadrifasciata</name>
    <dbReference type="NCBI Taxonomy" id="166423"/>
    <lineage>
        <taxon>Eukaryota</taxon>
        <taxon>Metazoa</taxon>
        <taxon>Ecdysozoa</taxon>
        <taxon>Arthropoda</taxon>
        <taxon>Hexapoda</taxon>
        <taxon>Insecta</taxon>
        <taxon>Pterygota</taxon>
        <taxon>Neoptera</taxon>
        <taxon>Endopterygota</taxon>
        <taxon>Hymenoptera</taxon>
        <taxon>Apocrita</taxon>
        <taxon>Aculeata</taxon>
        <taxon>Apoidea</taxon>
        <taxon>Anthophila</taxon>
        <taxon>Apidae</taxon>
        <taxon>Melipona</taxon>
    </lineage>
</organism>
<protein>
    <submittedName>
        <fullName evidence="1">Uncharacterized protein</fullName>
    </submittedName>
</protein>
<dbReference type="AlphaFoldDB" id="A0A0M8ZYM4"/>
<sequence length="515" mass="57840">MLLGILWDFGTFLSRINVDIFLSGLIRCGWTGCERASVMQMSQDPPRNPLMRRFSHEIVEPAFATGADPALTRYDSEIDVTPCRTGEGVMLPLPRQKAQPVKRDINLPSNGLSSLRHRFNRVLNQQANQILANPKYTRIGKSFQRQVDSSSSPVRGFRSKLLYRPKSTGKSLSIDVLNVRSGFEFYRAPFGTRAEALDLLAVYTLSNPNVCIITIFVAGDSGLKLQQEVVQEVRRLPLGAGVHRRPPGGRGFCERNSAQPATSLASPTLYRPSLEYNYAFGFDVSPPVESPAEQAIESLDDGREEVGKSAGPRRTSARVEETVCAQRWTWKEPGSPVTGCNYDRKLLYQRVPFVAFTFQFLSYLNLLHLSSIRFENHKKKISTNKDEIDEIWHKLVLLQHCTVELSRHVCAINVEATVTSNLVCWTYRVPLVRSYLIIIIQFYRVHKRSFTTTAIPVSQISKSEKTTTSDNFTGRVKHLSSRSNSSSGHKTRFCCALVSTISLSYAALRVDEIAV</sequence>
<keyword evidence="2" id="KW-1185">Reference proteome</keyword>
<dbReference type="EMBL" id="KQ435794">
    <property type="protein sequence ID" value="KOX73770.1"/>
    <property type="molecule type" value="Genomic_DNA"/>
</dbReference>
<evidence type="ECO:0000313" key="1">
    <source>
        <dbReference type="EMBL" id="KOX73770.1"/>
    </source>
</evidence>
<dbReference type="Proteomes" id="UP000053105">
    <property type="component" value="Unassembled WGS sequence"/>
</dbReference>
<evidence type="ECO:0000313" key="2">
    <source>
        <dbReference type="Proteomes" id="UP000053105"/>
    </source>
</evidence>
<accession>A0A0M8ZYM4</accession>
<reference evidence="1 2" key="1">
    <citation type="submission" date="2015-07" db="EMBL/GenBank/DDBJ databases">
        <title>The genome of Melipona quadrifasciata.</title>
        <authorList>
            <person name="Pan H."/>
            <person name="Kapheim K."/>
        </authorList>
    </citation>
    <scope>NUCLEOTIDE SEQUENCE [LARGE SCALE GENOMIC DNA]</scope>
    <source>
        <strain evidence="1">0111107301</strain>
        <tissue evidence="1">Whole body</tissue>
    </source>
</reference>